<dbReference type="InterPro" id="IPR017853">
    <property type="entry name" value="GH"/>
</dbReference>
<dbReference type="PANTHER" id="PTHR31297">
    <property type="entry name" value="GLUCAN ENDO-1,6-BETA-GLUCOSIDASE B"/>
    <property type="match status" value="1"/>
</dbReference>
<dbReference type="GO" id="GO:0009986">
    <property type="term" value="C:cell surface"/>
    <property type="evidence" value="ECO:0007669"/>
    <property type="project" value="TreeGrafter"/>
</dbReference>
<accession>A0A7G9L661</accession>
<sequence>MGTFTRIAAAFALLTGSAAGAQDSPGFLDVKGTQIVDGQGRPVILRGMGLGGWMLQEGYMLKLGEVGPQHAIHRKLAELVGQEAVDAFQRAWLDNHMTKADLDAYARWGFNSVRLPMHWNLFLDPSAPAGTTRFNEDGFRRLDALLQWAAANRMWVMLDLHAAPGGQGTDLPISDRDPTKPSLWESAENQRLTVELWREIARRYADNPWVGAYDLVNEPNWDFDGQGGHGCEDKKNGPIEALYKRITSAIRTHDKRHIIVIEGNCWGNNYAGITPDWDPKLVLSFHKYWNRNTDAALAGILKLRKETGRPIWLGESGENSNGWYRDAIRLAEGHGIGWAWWPHKKMGFNQPLEIRPNPGWDEIVAWMTGKGPRPDPAAARTAMMRVATHDIAFPNLIQHRDVVDAMIRQPHDDTTLPFADHRLGPAGVAIAAVDYDLGAPGIAYRDTVEGNYHVDTGGERTPWNDGTTYRNDGVDIAREADGAPFVTAFERGEWLHYTVAADGAGVRPGRLVIAAESPATLWVSLNGGARLAFAVPAAQGWSDVPLPPLAFQDGTNRLVVGVAAGRVRLQSIRLGR</sequence>
<dbReference type="SUPFAM" id="SSF49785">
    <property type="entry name" value="Galactose-binding domain-like"/>
    <property type="match status" value="1"/>
</dbReference>
<evidence type="ECO:0000259" key="5">
    <source>
        <dbReference type="Pfam" id="PF00150"/>
    </source>
</evidence>
<gene>
    <name evidence="6" type="ORF">H8M03_11665</name>
</gene>
<organism evidence="6 7">
    <name type="scientific">Sphingomonas sabuli</name>
    <dbReference type="NCBI Taxonomy" id="2764186"/>
    <lineage>
        <taxon>Bacteria</taxon>
        <taxon>Pseudomonadati</taxon>
        <taxon>Pseudomonadota</taxon>
        <taxon>Alphaproteobacteria</taxon>
        <taxon>Sphingomonadales</taxon>
        <taxon>Sphingomonadaceae</taxon>
        <taxon>Sphingomonas</taxon>
    </lineage>
</organism>
<dbReference type="GO" id="GO:0009251">
    <property type="term" value="P:glucan catabolic process"/>
    <property type="evidence" value="ECO:0007669"/>
    <property type="project" value="TreeGrafter"/>
</dbReference>
<dbReference type="EMBL" id="CP060697">
    <property type="protein sequence ID" value="QNM84110.1"/>
    <property type="molecule type" value="Genomic_DNA"/>
</dbReference>
<dbReference type="Gene3D" id="2.60.120.260">
    <property type="entry name" value="Galactose-binding domain-like"/>
    <property type="match status" value="1"/>
</dbReference>
<dbReference type="SUPFAM" id="SSF51445">
    <property type="entry name" value="(Trans)glycosidases"/>
    <property type="match status" value="1"/>
</dbReference>
<dbReference type="Gene3D" id="3.20.20.80">
    <property type="entry name" value="Glycosidases"/>
    <property type="match status" value="1"/>
</dbReference>
<dbReference type="GO" id="GO:0008422">
    <property type="term" value="F:beta-glucosidase activity"/>
    <property type="evidence" value="ECO:0007669"/>
    <property type="project" value="TreeGrafter"/>
</dbReference>
<dbReference type="Pfam" id="PF00150">
    <property type="entry name" value="Cellulase"/>
    <property type="match status" value="1"/>
</dbReference>
<keyword evidence="1 3" id="KW-0378">Hydrolase</keyword>
<feature type="domain" description="Glycoside hydrolase family 5" evidence="5">
    <location>
        <begin position="86"/>
        <end position="342"/>
    </location>
</feature>
<dbReference type="InterPro" id="IPR008979">
    <property type="entry name" value="Galactose-bd-like_sf"/>
</dbReference>
<feature type="chain" id="PRO_5028831683" evidence="4">
    <location>
        <begin position="22"/>
        <end position="576"/>
    </location>
</feature>
<feature type="signal peptide" evidence="4">
    <location>
        <begin position="1"/>
        <end position="21"/>
    </location>
</feature>
<protein>
    <submittedName>
        <fullName evidence="6">Cellulase family glycosylhydrolase</fullName>
    </submittedName>
</protein>
<keyword evidence="4" id="KW-0732">Signal</keyword>
<dbReference type="InterPro" id="IPR050386">
    <property type="entry name" value="Glycosyl_hydrolase_5"/>
</dbReference>
<keyword evidence="7" id="KW-1185">Reference proteome</keyword>
<keyword evidence="2 3" id="KW-0326">Glycosidase</keyword>
<dbReference type="InterPro" id="IPR001547">
    <property type="entry name" value="Glyco_hydro_5"/>
</dbReference>
<evidence type="ECO:0000256" key="1">
    <source>
        <dbReference type="ARBA" id="ARBA00022801"/>
    </source>
</evidence>
<evidence type="ECO:0000256" key="4">
    <source>
        <dbReference type="SAM" id="SignalP"/>
    </source>
</evidence>
<evidence type="ECO:0000256" key="2">
    <source>
        <dbReference type="ARBA" id="ARBA00023295"/>
    </source>
</evidence>
<evidence type="ECO:0000313" key="7">
    <source>
        <dbReference type="Proteomes" id="UP000515861"/>
    </source>
</evidence>
<evidence type="ECO:0000313" key="6">
    <source>
        <dbReference type="EMBL" id="QNM84110.1"/>
    </source>
</evidence>
<reference evidence="6 7" key="1">
    <citation type="submission" date="2020-08" db="EMBL/GenBank/DDBJ databases">
        <title>Sphingomonas sp. sand1-3 16S ribosomal RNA gene Genome sequencing and assembly.</title>
        <authorList>
            <person name="Kang M."/>
        </authorList>
    </citation>
    <scope>NUCLEOTIDE SEQUENCE [LARGE SCALE GENOMIC DNA]</scope>
    <source>
        <strain evidence="7">sand1-3</strain>
    </source>
</reference>
<dbReference type="KEGG" id="ssau:H8M03_11665"/>
<evidence type="ECO:0000256" key="3">
    <source>
        <dbReference type="RuleBase" id="RU361153"/>
    </source>
</evidence>
<proteinExistence type="inferred from homology"/>
<dbReference type="AlphaFoldDB" id="A0A7G9L661"/>
<dbReference type="GO" id="GO:0005576">
    <property type="term" value="C:extracellular region"/>
    <property type="evidence" value="ECO:0007669"/>
    <property type="project" value="TreeGrafter"/>
</dbReference>
<comment type="similarity">
    <text evidence="3">Belongs to the glycosyl hydrolase 5 (cellulase A) family.</text>
</comment>
<dbReference type="PANTHER" id="PTHR31297:SF13">
    <property type="entry name" value="PUTATIVE-RELATED"/>
    <property type="match status" value="1"/>
</dbReference>
<name>A0A7G9L661_9SPHN</name>
<dbReference type="Proteomes" id="UP000515861">
    <property type="component" value="Chromosome"/>
</dbReference>